<evidence type="ECO:0000313" key="2">
    <source>
        <dbReference type="EMBL" id="CAH2013612.1"/>
    </source>
</evidence>
<evidence type="ECO:0000313" key="3">
    <source>
        <dbReference type="Proteomes" id="UP001152888"/>
    </source>
</evidence>
<feature type="compositionally biased region" description="Polar residues" evidence="1">
    <location>
        <begin position="65"/>
        <end position="75"/>
    </location>
</feature>
<dbReference type="Proteomes" id="UP001152888">
    <property type="component" value="Unassembled WGS sequence"/>
</dbReference>
<organism evidence="2 3">
    <name type="scientific">Acanthoscelides obtectus</name>
    <name type="common">Bean weevil</name>
    <name type="synonym">Bruchus obtectus</name>
    <dbReference type="NCBI Taxonomy" id="200917"/>
    <lineage>
        <taxon>Eukaryota</taxon>
        <taxon>Metazoa</taxon>
        <taxon>Ecdysozoa</taxon>
        <taxon>Arthropoda</taxon>
        <taxon>Hexapoda</taxon>
        <taxon>Insecta</taxon>
        <taxon>Pterygota</taxon>
        <taxon>Neoptera</taxon>
        <taxon>Endopterygota</taxon>
        <taxon>Coleoptera</taxon>
        <taxon>Polyphaga</taxon>
        <taxon>Cucujiformia</taxon>
        <taxon>Chrysomeloidea</taxon>
        <taxon>Chrysomelidae</taxon>
        <taxon>Bruchinae</taxon>
        <taxon>Bruchini</taxon>
        <taxon>Acanthoscelides</taxon>
    </lineage>
</organism>
<dbReference type="AlphaFoldDB" id="A0A9P0MC79"/>
<evidence type="ECO:0000256" key="1">
    <source>
        <dbReference type="SAM" id="MobiDB-lite"/>
    </source>
</evidence>
<reference evidence="2" key="1">
    <citation type="submission" date="2022-03" db="EMBL/GenBank/DDBJ databases">
        <authorList>
            <person name="Sayadi A."/>
        </authorList>
    </citation>
    <scope>NUCLEOTIDE SEQUENCE</scope>
</reference>
<keyword evidence="3" id="KW-1185">Reference proteome</keyword>
<feature type="compositionally biased region" description="Low complexity" evidence="1">
    <location>
        <begin position="51"/>
        <end position="64"/>
    </location>
</feature>
<proteinExistence type="predicted"/>
<gene>
    <name evidence="2" type="ORF">ACAOBT_LOCUS33575</name>
</gene>
<accession>A0A9P0MC79</accession>
<dbReference type="OrthoDB" id="6162705at2759"/>
<dbReference type="EMBL" id="CAKOFQ010008350">
    <property type="protein sequence ID" value="CAH2013612.1"/>
    <property type="molecule type" value="Genomic_DNA"/>
</dbReference>
<feature type="compositionally biased region" description="Basic and acidic residues" evidence="1">
    <location>
        <begin position="7"/>
        <end position="21"/>
    </location>
</feature>
<protein>
    <submittedName>
        <fullName evidence="2">Uncharacterized protein</fullName>
    </submittedName>
</protein>
<sequence>MSSQEGENSRRHWQGDDEKPLKKAKYMWQVKGKQHLKENDNSDDSIMDNGPSTTSNPEPSTSSSQDYISFGNNGNMPNLPETRVLVPYYQDNLDVHFRNLQTSWEVRQMARCLLDNTINSFVDDFRSEPMNADHNHPFEGFDFDSHDYVCEKCNNDGQVEDDAILMAIQAHGLRGNAGEENPGIAESTQDNIQNMQAELKQNNALHGRGQEDMIQDSSGFLDAAVSAAIQEKGLTYGY</sequence>
<name>A0A9P0MC79_ACAOB</name>
<comment type="caution">
    <text evidence="2">The sequence shown here is derived from an EMBL/GenBank/DDBJ whole genome shotgun (WGS) entry which is preliminary data.</text>
</comment>
<feature type="region of interest" description="Disordered" evidence="1">
    <location>
        <begin position="1"/>
        <end position="75"/>
    </location>
</feature>